<protein>
    <submittedName>
        <fullName evidence="2">Uncharacterized protein</fullName>
    </submittedName>
</protein>
<proteinExistence type="predicted"/>
<gene>
    <name evidence="2" type="ORF">E2562_030264</name>
</gene>
<dbReference type="AlphaFoldDB" id="A0A6G1D9B5"/>
<feature type="compositionally biased region" description="Basic and acidic residues" evidence="1">
    <location>
        <begin position="82"/>
        <end position="94"/>
    </location>
</feature>
<reference evidence="2 3" key="1">
    <citation type="submission" date="2019-11" db="EMBL/GenBank/DDBJ databases">
        <title>Whole genome sequence of Oryza granulata.</title>
        <authorList>
            <person name="Li W."/>
        </authorList>
    </citation>
    <scope>NUCLEOTIDE SEQUENCE [LARGE SCALE GENOMIC DNA]</scope>
    <source>
        <strain evidence="3">cv. Menghai</strain>
        <tissue evidence="2">Leaf</tissue>
    </source>
</reference>
<evidence type="ECO:0000256" key="1">
    <source>
        <dbReference type="SAM" id="MobiDB-lite"/>
    </source>
</evidence>
<dbReference type="EMBL" id="SPHZ02000007">
    <property type="protein sequence ID" value="KAF0908969.1"/>
    <property type="molecule type" value="Genomic_DNA"/>
</dbReference>
<accession>A0A6G1D9B5</accession>
<evidence type="ECO:0000313" key="2">
    <source>
        <dbReference type="EMBL" id="KAF0908969.1"/>
    </source>
</evidence>
<organism evidence="2 3">
    <name type="scientific">Oryza meyeriana var. granulata</name>
    <dbReference type="NCBI Taxonomy" id="110450"/>
    <lineage>
        <taxon>Eukaryota</taxon>
        <taxon>Viridiplantae</taxon>
        <taxon>Streptophyta</taxon>
        <taxon>Embryophyta</taxon>
        <taxon>Tracheophyta</taxon>
        <taxon>Spermatophyta</taxon>
        <taxon>Magnoliopsida</taxon>
        <taxon>Liliopsida</taxon>
        <taxon>Poales</taxon>
        <taxon>Poaceae</taxon>
        <taxon>BOP clade</taxon>
        <taxon>Oryzoideae</taxon>
        <taxon>Oryzeae</taxon>
        <taxon>Oryzinae</taxon>
        <taxon>Oryza</taxon>
        <taxon>Oryza meyeriana</taxon>
    </lineage>
</organism>
<comment type="caution">
    <text evidence="2">The sequence shown here is derived from an EMBL/GenBank/DDBJ whole genome shotgun (WGS) entry which is preliminary data.</text>
</comment>
<evidence type="ECO:0000313" key="3">
    <source>
        <dbReference type="Proteomes" id="UP000479710"/>
    </source>
</evidence>
<sequence length="94" mass="10562">MVFVLPPLPVTVTTPHSMLVVASMRRTAGEDPGKPGCGCRLEQDAWTTPCLLDDCDEEINCRPVTWREPEERMVSKTPGRCGDARFDDVEDRDR</sequence>
<keyword evidence="3" id="KW-1185">Reference proteome</keyword>
<feature type="region of interest" description="Disordered" evidence="1">
    <location>
        <begin position="73"/>
        <end position="94"/>
    </location>
</feature>
<name>A0A6G1D9B5_9ORYZ</name>
<dbReference type="Proteomes" id="UP000479710">
    <property type="component" value="Unassembled WGS sequence"/>
</dbReference>